<sequence length="106" mass="10835">MELVSTAHAGPCTKEIEALQGRVDAVLEATAGAGPTLPESQFAGLHHEPTPQSIAHAEAQAGEGAEGEHALAGLARAREADRAGNARLCDTALHDVRREIAPLAAG</sequence>
<evidence type="ECO:0000313" key="2">
    <source>
        <dbReference type="Proteomes" id="UP000241158"/>
    </source>
</evidence>
<dbReference type="OrthoDB" id="8456558at2"/>
<dbReference type="Proteomes" id="UP000241158">
    <property type="component" value="Unassembled WGS sequence"/>
</dbReference>
<dbReference type="AlphaFoldDB" id="A0A2P7B2M2"/>
<organism evidence="1 2">
    <name type="scientific">Phyllobacterium endophyticum</name>
    <dbReference type="NCBI Taxonomy" id="1149773"/>
    <lineage>
        <taxon>Bacteria</taxon>
        <taxon>Pseudomonadati</taxon>
        <taxon>Pseudomonadota</taxon>
        <taxon>Alphaproteobacteria</taxon>
        <taxon>Hyphomicrobiales</taxon>
        <taxon>Phyllobacteriaceae</taxon>
        <taxon>Phyllobacterium</taxon>
    </lineage>
</organism>
<accession>A0A2P7B2M2</accession>
<gene>
    <name evidence="1" type="ORF">CU100_04680</name>
</gene>
<proteinExistence type="predicted"/>
<evidence type="ECO:0000313" key="1">
    <source>
        <dbReference type="EMBL" id="PSH60717.1"/>
    </source>
</evidence>
<name>A0A2P7B2M2_9HYPH</name>
<comment type="caution">
    <text evidence="1">The sequence shown here is derived from an EMBL/GenBank/DDBJ whole genome shotgun (WGS) entry which is preliminary data.</text>
</comment>
<reference evidence="2" key="1">
    <citation type="submission" date="2017-11" db="EMBL/GenBank/DDBJ databases">
        <authorList>
            <person name="Kuznetsova I."/>
            <person name="Sazanova A."/>
            <person name="Chirak E."/>
            <person name="Safronova V."/>
            <person name="Willems A."/>
        </authorList>
    </citation>
    <scope>NUCLEOTIDE SEQUENCE [LARGE SCALE GENOMIC DNA]</scope>
    <source>
        <strain evidence="2">PEPV15</strain>
    </source>
</reference>
<keyword evidence="2" id="KW-1185">Reference proteome</keyword>
<protein>
    <submittedName>
        <fullName evidence="1">Uncharacterized protein</fullName>
    </submittedName>
</protein>
<dbReference type="EMBL" id="PGGN01000001">
    <property type="protein sequence ID" value="PSH60717.1"/>
    <property type="molecule type" value="Genomic_DNA"/>
</dbReference>